<comment type="caution">
    <text evidence="1">The sequence shown here is derived from an EMBL/GenBank/DDBJ whole genome shotgun (WGS) entry which is preliminary data.</text>
</comment>
<keyword evidence="2" id="KW-1185">Reference proteome</keyword>
<reference evidence="1 2" key="1">
    <citation type="journal article" date="2018" name="Front. Plant Sci.">
        <title>Red Clover (Trifolium pratense) and Zigzag Clover (T. medium) - A Picture of Genomic Similarities and Differences.</title>
        <authorList>
            <person name="Dluhosova J."/>
            <person name="Istvanek J."/>
            <person name="Nedelnik J."/>
            <person name="Repkova J."/>
        </authorList>
    </citation>
    <scope>NUCLEOTIDE SEQUENCE [LARGE SCALE GENOMIC DNA]</scope>
    <source>
        <strain evidence="2">cv. 10/8</strain>
        <tissue evidence="1">Leaf</tissue>
    </source>
</reference>
<sequence length="61" mass="6877">MGRKKAIIVLPPNDFELEWVIPEIRGVRSKYCTPESLSSLEVDVGPSHDWELSPVSPDSRL</sequence>
<protein>
    <submittedName>
        <fullName evidence="1">Uncharacterized protein</fullName>
    </submittedName>
</protein>
<accession>A0A392TYL7</accession>
<dbReference type="AlphaFoldDB" id="A0A392TYL7"/>
<evidence type="ECO:0000313" key="2">
    <source>
        <dbReference type="Proteomes" id="UP000265520"/>
    </source>
</evidence>
<feature type="non-terminal residue" evidence="1">
    <location>
        <position position="61"/>
    </location>
</feature>
<dbReference type="EMBL" id="LXQA010677735">
    <property type="protein sequence ID" value="MCI65544.1"/>
    <property type="molecule type" value="Genomic_DNA"/>
</dbReference>
<proteinExistence type="predicted"/>
<name>A0A392TYL7_9FABA</name>
<evidence type="ECO:0000313" key="1">
    <source>
        <dbReference type="EMBL" id="MCI65544.1"/>
    </source>
</evidence>
<organism evidence="1 2">
    <name type="scientific">Trifolium medium</name>
    <dbReference type="NCBI Taxonomy" id="97028"/>
    <lineage>
        <taxon>Eukaryota</taxon>
        <taxon>Viridiplantae</taxon>
        <taxon>Streptophyta</taxon>
        <taxon>Embryophyta</taxon>
        <taxon>Tracheophyta</taxon>
        <taxon>Spermatophyta</taxon>
        <taxon>Magnoliopsida</taxon>
        <taxon>eudicotyledons</taxon>
        <taxon>Gunneridae</taxon>
        <taxon>Pentapetalae</taxon>
        <taxon>rosids</taxon>
        <taxon>fabids</taxon>
        <taxon>Fabales</taxon>
        <taxon>Fabaceae</taxon>
        <taxon>Papilionoideae</taxon>
        <taxon>50 kb inversion clade</taxon>
        <taxon>NPAAA clade</taxon>
        <taxon>Hologalegina</taxon>
        <taxon>IRL clade</taxon>
        <taxon>Trifolieae</taxon>
        <taxon>Trifolium</taxon>
    </lineage>
</organism>
<dbReference type="Proteomes" id="UP000265520">
    <property type="component" value="Unassembled WGS sequence"/>
</dbReference>